<evidence type="ECO:0000256" key="10">
    <source>
        <dbReference type="ARBA" id="ARBA00023316"/>
    </source>
</evidence>
<gene>
    <name evidence="13" type="ORF">H5410_042507</name>
</gene>
<evidence type="ECO:0000256" key="2">
    <source>
        <dbReference type="ARBA" id="ARBA00007706"/>
    </source>
</evidence>
<keyword evidence="10 11" id="KW-0961">Cell wall biogenesis/degradation</keyword>
<keyword evidence="14" id="KW-1185">Reference proteome</keyword>
<evidence type="ECO:0000256" key="11">
    <source>
        <dbReference type="RuleBase" id="RU363127"/>
    </source>
</evidence>
<dbReference type="Gene3D" id="3.90.550.10">
    <property type="entry name" value="Spore Coat Polysaccharide Biosynthesis Protein SpsA, Chain A"/>
    <property type="match status" value="1"/>
</dbReference>
<keyword evidence="3 11" id="KW-0808">Transferase</keyword>
<proteinExistence type="inferred from homology"/>
<comment type="caution">
    <text evidence="13">The sequence shown here is derived from an EMBL/GenBank/DDBJ whole genome shotgun (WGS) entry which is preliminary data.</text>
</comment>
<keyword evidence="8 11" id="KW-0472">Membrane</keyword>
<feature type="transmembrane region" description="Helical" evidence="11">
    <location>
        <begin position="88"/>
        <end position="108"/>
    </location>
</feature>
<evidence type="ECO:0000256" key="5">
    <source>
        <dbReference type="ARBA" id="ARBA00022968"/>
    </source>
</evidence>
<comment type="similarity">
    <text evidence="2 11">Belongs to the glycosyltransferase 43 family.</text>
</comment>
<dbReference type="GO" id="GO:0010417">
    <property type="term" value="P:glucuronoxylan biosynthetic process"/>
    <property type="evidence" value="ECO:0007669"/>
    <property type="project" value="TreeGrafter"/>
</dbReference>
<dbReference type="GO" id="GO:0009834">
    <property type="term" value="P:plant-type secondary cell wall biogenesis"/>
    <property type="evidence" value="ECO:0007669"/>
    <property type="project" value="TreeGrafter"/>
</dbReference>
<dbReference type="OrthoDB" id="675023at2759"/>
<evidence type="ECO:0000256" key="7">
    <source>
        <dbReference type="ARBA" id="ARBA00023034"/>
    </source>
</evidence>
<evidence type="ECO:0000256" key="12">
    <source>
        <dbReference type="SAM" id="MobiDB-lite"/>
    </source>
</evidence>
<evidence type="ECO:0000256" key="1">
    <source>
        <dbReference type="ARBA" id="ARBA00004323"/>
    </source>
</evidence>
<reference evidence="13 14" key="1">
    <citation type="submission" date="2020-09" db="EMBL/GenBank/DDBJ databases">
        <title>De no assembly of potato wild relative species, Solanum commersonii.</title>
        <authorList>
            <person name="Cho K."/>
        </authorList>
    </citation>
    <scope>NUCLEOTIDE SEQUENCE [LARGE SCALE GENOMIC DNA]</scope>
    <source>
        <strain evidence="13">LZ3.2</strain>
        <tissue evidence="13">Leaf</tissue>
    </source>
</reference>
<dbReference type="Proteomes" id="UP000824120">
    <property type="component" value="Chromosome 8"/>
</dbReference>
<keyword evidence="6 11" id="KW-1133">Transmembrane helix</keyword>
<evidence type="ECO:0000256" key="4">
    <source>
        <dbReference type="ARBA" id="ARBA00022692"/>
    </source>
</evidence>
<dbReference type="CDD" id="cd00218">
    <property type="entry name" value="GlcAT-I"/>
    <property type="match status" value="1"/>
</dbReference>
<name>A0A9J5XUX6_SOLCO</name>
<evidence type="ECO:0000256" key="9">
    <source>
        <dbReference type="ARBA" id="ARBA00023180"/>
    </source>
</evidence>
<dbReference type="GO" id="GO:0015018">
    <property type="term" value="F:galactosylgalactosylxylosylprotein 3-beta-glucuronosyltransferase activity"/>
    <property type="evidence" value="ECO:0007669"/>
    <property type="project" value="InterPro"/>
</dbReference>
<dbReference type="GO" id="GO:0042285">
    <property type="term" value="F:xylosyltransferase activity"/>
    <property type="evidence" value="ECO:0007669"/>
    <property type="project" value="TreeGrafter"/>
</dbReference>
<evidence type="ECO:0000313" key="13">
    <source>
        <dbReference type="EMBL" id="KAG5591993.1"/>
    </source>
</evidence>
<dbReference type="EMBL" id="JACXVP010000008">
    <property type="protein sequence ID" value="KAG5591993.1"/>
    <property type="molecule type" value="Genomic_DNA"/>
</dbReference>
<dbReference type="PANTHER" id="PTHR10896">
    <property type="entry name" value="GALACTOSYLGALACTOSYLXYLOSYLPROTEIN 3-BETA-GLUCURONOSYLTRANSFERASE BETA-1,3-GLUCURONYLTRANSFERASE"/>
    <property type="match status" value="1"/>
</dbReference>
<dbReference type="GO" id="GO:0000139">
    <property type="term" value="C:Golgi membrane"/>
    <property type="evidence" value="ECO:0007669"/>
    <property type="project" value="UniProtKB-SubCell"/>
</dbReference>
<dbReference type="InterPro" id="IPR005027">
    <property type="entry name" value="Glyco_trans_43"/>
</dbReference>
<organism evidence="13 14">
    <name type="scientific">Solanum commersonii</name>
    <name type="common">Commerson's wild potato</name>
    <name type="synonym">Commerson's nightshade</name>
    <dbReference type="NCBI Taxonomy" id="4109"/>
    <lineage>
        <taxon>Eukaryota</taxon>
        <taxon>Viridiplantae</taxon>
        <taxon>Streptophyta</taxon>
        <taxon>Embryophyta</taxon>
        <taxon>Tracheophyta</taxon>
        <taxon>Spermatophyta</taxon>
        <taxon>Magnoliopsida</taxon>
        <taxon>eudicotyledons</taxon>
        <taxon>Gunneridae</taxon>
        <taxon>Pentapetalae</taxon>
        <taxon>asterids</taxon>
        <taxon>lamiids</taxon>
        <taxon>Solanales</taxon>
        <taxon>Solanaceae</taxon>
        <taxon>Solanoideae</taxon>
        <taxon>Solaneae</taxon>
        <taxon>Solanum</taxon>
    </lineage>
</organism>
<keyword evidence="4 11" id="KW-0812">Transmembrane</keyword>
<evidence type="ECO:0000256" key="3">
    <source>
        <dbReference type="ARBA" id="ARBA00022679"/>
    </source>
</evidence>
<dbReference type="GO" id="GO:0071555">
    <property type="term" value="P:cell wall organization"/>
    <property type="evidence" value="ECO:0007669"/>
    <property type="project" value="UniProtKB-KW"/>
</dbReference>
<dbReference type="EC" id="2.4.-.-" evidence="11"/>
<dbReference type="SUPFAM" id="SSF53448">
    <property type="entry name" value="Nucleotide-diphospho-sugar transferases"/>
    <property type="match status" value="1"/>
</dbReference>
<sequence>MASIRRTLSPVPRPGSTMNGEVCPAASPLSKSSSCTNSNTPTGALLPSFGSFDYAIYKVQTFVVGLLSRRSSRPLERSKLKGLIWRRAILQLFFCFILGVFIGLTPLLNLSTNFISKHQALSFEVLQPEENARSYDVSRNVTSTTEDLPIIDNSTSEPNLVHVELKEDIAYNASFNQSLDQDPTVSRKLLIIVTPTETRPFQAYYLNRLAYALELVPSPLLWIVVEMNSQSVETADILRRTGVMYRHLVCSKNSTDVKEKNVHLRNVALSHIETHHLDGIVYFADEYNIYSADVFEQMRQISRIGTWIVARLAENNRKVILQGPICNGSQVIGWHTEGMTKRLQRFYAEISGFAFNSTILWDTKRWHRPTLEPIRQSDTAKASSQVSTFIEQMVEDESQMEGLPMNCSRIMVWQFNTEILYPYPHEWMVKNYSRTSLQQLLRCPRHSPIVSHNVQDEVQVYLVNEQWMKR</sequence>
<keyword evidence="7 11" id="KW-0333">Golgi apparatus</keyword>
<keyword evidence="9" id="KW-0325">Glycoprotein</keyword>
<evidence type="ECO:0000313" key="14">
    <source>
        <dbReference type="Proteomes" id="UP000824120"/>
    </source>
</evidence>
<dbReference type="AlphaFoldDB" id="A0A9J5XUX6"/>
<comment type="function">
    <text evidence="11">Involved in the synthesis of glucuronoxylan hemicellulose in secondary cell walls.</text>
</comment>
<comment type="subcellular location">
    <subcellularLocation>
        <location evidence="1 11">Golgi apparatus membrane</location>
        <topology evidence="1 11">Single-pass type II membrane protein</topology>
    </subcellularLocation>
</comment>
<evidence type="ECO:0000256" key="8">
    <source>
        <dbReference type="ARBA" id="ARBA00023136"/>
    </source>
</evidence>
<feature type="region of interest" description="Disordered" evidence="12">
    <location>
        <begin position="1"/>
        <end position="25"/>
    </location>
</feature>
<protein>
    <recommendedName>
        <fullName evidence="11">Glycosyltransferases</fullName>
        <ecNumber evidence="11">2.4.-.-</ecNumber>
    </recommendedName>
</protein>
<keyword evidence="5 11" id="KW-0735">Signal-anchor</keyword>
<dbReference type="PANTHER" id="PTHR10896:SF64">
    <property type="entry name" value="GLYCOSYLTRANSFERASES"/>
    <property type="match status" value="1"/>
</dbReference>
<dbReference type="Pfam" id="PF03360">
    <property type="entry name" value="Glyco_transf_43"/>
    <property type="match status" value="1"/>
</dbReference>
<evidence type="ECO:0000256" key="6">
    <source>
        <dbReference type="ARBA" id="ARBA00022989"/>
    </source>
</evidence>
<dbReference type="InterPro" id="IPR029044">
    <property type="entry name" value="Nucleotide-diphossugar_trans"/>
</dbReference>
<accession>A0A9J5XUX6</accession>